<dbReference type="EMBL" id="KZ293683">
    <property type="protein sequence ID" value="PBK86521.1"/>
    <property type="molecule type" value="Genomic_DNA"/>
</dbReference>
<feature type="domain" description="DUF6534" evidence="3">
    <location>
        <begin position="170"/>
        <end position="250"/>
    </location>
</feature>
<evidence type="ECO:0000313" key="4">
    <source>
        <dbReference type="EMBL" id="PBK86521.1"/>
    </source>
</evidence>
<feature type="transmembrane region" description="Helical" evidence="2">
    <location>
        <begin position="18"/>
        <end position="39"/>
    </location>
</feature>
<organism evidence="4 5">
    <name type="scientific">Armillaria gallica</name>
    <name type="common">Bulbous honey fungus</name>
    <name type="synonym">Armillaria bulbosa</name>
    <dbReference type="NCBI Taxonomy" id="47427"/>
    <lineage>
        <taxon>Eukaryota</taxon>
        <taxon>Fungi</taxon>
        <taxon>Dikarya</taxon>
        <taxon>Basidiomycota</taxon>
        <taxon>Agaricomycotina</taxon>
        <taxon>Agaricomycetes</taxon>
        <taxon>Agaricomycetidae</taxon>
        <taxon>Agaricales</taxon>
        <taxon>Marasmiineae</taxon>
        <taxon>Physalacriaceae</taxon>
        <taxon>Armillaria</taxon>
    </lineage>
</organism>
<evidence type="ECO:0000259" key="3">
    <source>
        <dbReference type="Pfam" id="PF20152"/>
    </source>
</evidence>
<evidence type="ECO:0000256" key="1">
    <source>
        <dbReference type="SAM" id="MobiDB-lite"/>
    </source>
</evidence>
<reference evidence="5" key="1">
    <citation type="journal article" date="2017" name="Nat. Ecol. Evol.">
        <title>Genome expansion and lineage-specific genetic innovations in the forest pathogenic fungi Armillaria.</title>
        <authorList>
            <person name="Sipos G."/>
            <person name="Prasanna A.N."/>
            <person name="Walter M.C."/>
            <person name="O'Connor E."/>
            <person name="Balint B."/>
            <person name="Krizsan K."/>
            <person name="Kiss B."/>
            <person name="Hess J."/>
            <person name="Varga T."/>
            <person name="Slot J."/>
            <person name="Riley R."/>
            <person name="Boka B."/>
            <person name="Rigling D."/>
            <person name="Barry K."/>
            <person name="Lee J."/>
            <person name="Mihaltcheva S."/>
            <person name="LaButti K."/>
            <person name="Lipzen A."/>
            <person name="Waldron R."/>
            <person name="Moloney N.M."/>
            <person name="Sperisen C."/>
            <person name="Kredics L."/>
            <person name="Vagvoelgyi C."/>
            <person name="Patrignani A."/>
            <person name="Fitzpatrick D."/>
            <person name="Nagy I."/>
            <person name="Doyle S."/>
            <person name="Anderson J.B."/>
            <person name="Grigoriev I.V."/>
            <person name="Gueldener U."/>
            <person name="Muensterkoetter M."/>
            <person name="Nagy L.G."/>
        </authorList>
    </citation>
    <scope>NUCLEOTIDE SEQUENCE [LARGE SCALE GENOMIC DNA]</scope>
    <source>
        <strain evidence="5">Ar21-2</strain>
    </source>
</reference>
<dbReference type="STRING" id="47427.A0A2H3CU01"/>
<name>A0A2H3CU01_ARMGA</name>
<dbReference type="Pfam" id="PF20152">
    <property type="entry name" value="DUF6534"/>
    <property type="match status" value="1"/>
</dbReference>
<sequence>MQPVPAGYPIEQLSGPEIIAFLLHWGLFGTLSVQLYLYYLAFPKDRNFTKCLVYGIYIVEFVQTILFTHDAFAIFGYGFGDIKALTRMYFNWLTIPIMSAAVACVGQGFYAYRIFILSRSRIVPIFVICVSLTSAVTGIITGVYCFPAEDVTELNNRKMYNAVGIWCGASALCDIIIAICMTYYLQRSTTGFRRTKILITKLIRLTIETGTVTGMYSALSTVVARTFYGTPAIIMPKLYANTVLVVLNSRIRIVGGRDTDTSSADMSITTTMIKDITSQLTEGTCPTDGMQGQVSTLALTKEETLPVGDDAEMGPMREKQQEIGRSLAV</sequence>
<dbReference type="PANTHER" id="PTHR40465">
    <property type="entry name" value="CHROMOSOME 1, WHOLE GENOME SHOTGUN SEQUENCE"/>
    <property type="match status" value="1"/>
</dbReference>
<gene>
    <name evidence="4" type="ORF">ARMGADRAFT_1066451</name>
</gene>
<proteinExistence type="predicted"/>
<dbReference type="Proteomes" id="UP000217790">
    <property type="component" value="Unassembled WGS sequence"/>
</dbReference>
<dbReference type="PANTHER" id="PTHR40465:SF1">
    <property type="entry name" value="DUF6534 DOMAIN-CONTAINING PROTEIN"/>
    <property type="match status" value="1"/>
</dbReference>
<keyword evidence="2" id="KW-0472">Membrane</keyword>
<dbReference type="OrthoDB" id="3053835at2759"/>
<accession>A0A2H3CU01</accession>
<feature type="transmembrane region" description="Helical" evidence="2">
    <location>
        <begin position="89"/>
        <end position="110"/>
    </location>
</feature>
<feature type="transmembrane region" description="Helical" evidence="2">
    <location>
        <begin position="51"/>
        <end position="77"/>
    </location>
</feature>
<dbReference type="InterPro" id="IPR045339">
    <property type="entry name" value="DUF6534"/>
</dbReference>
<protein>
    <recommendedName>
        <fullName evidence="3">DUF6534 domain-containing protein</fullName>
    </recommendedName>
</protein>
<feature type="transmembrane region" description="Helical" evidence="2">
    <location>
        <begin position="122"/>
        <end position="143"/>
    </location>
</feature>
<feature type="region of interest" description="Disordered" evidence="1">
    <location>
        <begin position="305"/>
        <end position="329"/>
    </location>
</feature>
<keyword evidence="2" id="KW-0812">Transmembrane</keyword>
<dbReference type="InParanoid" id="A0A2H3CU01"/>
<evidence type="ECO:0000256" key="2">
    <source>
        <dbReference type="SAM" id="Phobius"/>
    </source>
</evidence>
<feature type="transmembrane region" description="Helical" evidence="2">
    <location>
        <begin position="163"/>
        <end position="185"/>
    </location>
</feature>
<dbReference type="AlphaFoldDB" id="A0A2H3CU01"/>
<keyword evidence="2" id="KW-1133">Transmembrane helix</keyword>
<evidence type="ECO:0000313" key="5">
    <source>
        <dbReference type="Proteomes" id="UP000217790"/>
    </source>
</evidence>
<keyword evidence="5" id="KW-1185">Reference proteome</keyword>